<dbReference type="AlphaFoldDB" id="A0AAW1PQ18"/>
<reference evidence="2 3" key="1">
    <citation type="journal article" date="2024" name="Nat. Commun.">
        <title>Phylogenomics reveals the evolutionary origins of lichenization in chlorophyte algae.</title>
        <authorList>
            <person name="Puginier C."/>
            <person name="Libourel C."/>
            <person name="Otte J."/>
            <person name="Skaloud P."/>
            <person name="Haon M."/>
            <person name="Grisel S."/>
            <person name="Petersen M."/>
            <person name="Berrin J.G."/>
            <person name="Delaux P.M."/>
            <person name="Dal Grande F."/>
            <person name="Keller J."/>
        </authorList>
    </citation>
    <scope>NUCLEOTIDE SEQUENCE [LARGE SCALE GENOMIC DNA]</scope>
    <source>
        <strain evidence="2 3">SAG 2036</strain>
    </source>
</reference>
<dbReference type="SUPFAM" id="SSF81606">
    <property type="entry name" value="PP2C-like"/>
    <property type="match status" value="1"/>
</dbReference>
<dbReference type="InterPro" id="IPR001932">
    <property type="entry name" value="PPM-type_phosphatase-like_dom"/>
</dbReference>
<dbReference type="Proteomes" id="UP001465755">
    <property type="component" value="Unassembled WGS sequence"/>
</dbReference>
<dbReference type="GO" id="GO:0004722">
    <property type="term" value="F:protein serine/threonine phosphatase activity"/>
    <property type="evidence" value="ECO:0007669"/>
    <property type="project" value="InterPro"/>
</dbReference>
<evidence type="ECO:0000313" key="3">
    <source>
        <dbReference type="Proteomes" id="UP001465755"/>
    </source>
</evidence>
<sequence>MSACIGQRAHLKGYHWALPRQLTFPPHLEQLCRQCHRTIPVTRHRLIPALRSVADEAVAVMEVTDAGGWDRKFGAIGPLSYGARAEQGPRETMEDFVTVVPRGNCGFLYAGVFDGHQGPGAAAYLSEHLYEGIAGSLQQAADSNSGTVGKLGRAVLDLVSRRNGQPQETPELFYPSDLTKLLKDSFVLADKEVLAFLHSQEVREDQLAGCTATVLLVRQDKLAVANVGDSRAILSRGGAPVQVSTEHRVYGDGDIVQQEIDRVESTGGWIDDGRVCDILAVSRAFGDTEFKGEGLQGMLAHGVEDDMWTQEFADSVHFTSDPVVALPDVTELDRDEDDEFIVLATDGLWDVMSNKDVVQWGRKEFDKGRTAQQVADMLATMALRKHTLDNVSVVVVDLGGGKQGWLPPDKRRGQNPFMNMFKG</sequence>
<dbReference type="PROSITE" id="PS51746">
    <property type="entry name" value="PPM_2"/>
    <property type="match status" value="1"/>
</dbReference>
<dbReference type="Gene3D" id="3.60.40.10">
    <property type="entry name" value="PPM-type phosphatase domain"/>
    <property type="match status" value="1"/>
</dbReference>
<evidence type="ECO:0000259" key="1">
    <source>
        <dbReference type="PROSITE" id="PS51746"/>
    </source>
</evidence>
<dbReference type="CDD" id="cd00143">
    <property type="entry name" value="PP2Cc"/>
    <property type="match status" value="1"/>
</dbReference>
<proteinExistence type="predicted"/>
<comment type="caution">
    <text evidence="2">The sequence shown here is derived from an EMBL/GenBank/DDBJ whole genome shotgun (WGS) entry which is preliminary data.</text>
</comment>
<keyword evidence="3" id="KW-1185">Reference proteome</keyword>
<dbReference type="Pfam" id="PF00481">
    <property type="entry name" value="PP2C"/>
    <property type="match status" value="1"/>
</dbReference>
<dbReference type="PANTHER" id="PTHR47992">
    <property type="entry name" value="PROTEIN PHOSPHATASE"/>
    <property type="match status" value="1"/>
</dbReference>
<feature type="domain" description="PPM-type phosphatase" evidence="1">
    <location>
        <begin position="80"/>
        <end position="398"/>
    </location>
</feature>
<dbReference type="InterPro" id="IPR015655">
    <property type="entry name" value="PP2C"/>
</dbReference>
<dbReference type="InterPro" id="IPR036457">
    <property type="entry name" value="PPM-type-like_dom_sf"/>
</dbReference>
<gene>
    <name evidence="2" type="ORF">WJX73_000453</name>
</gene>
<name>A0AAW1PQ18_9CHLO</name>
<dbReference type="EMBL" id="JALJOQ010000015">
    <property type="protein sequence ID" value="KAK9810556.1"/>
    <property type="molecule type" value="Genomic_DNA"/>
</dbReference>
<dbReference type="SMART" id="SM00332">
    <property type="entry name" value="PP2Cc"/>
    <property type="match status" value="1"/>
</dbReference>
<accession>A0AAW1PQ18</accession>
<evidence type="ECO:0000313" key="2">
    <source>
        <dbReference type="EMBL" id="KAK9810556.1"/>
    </source>
</evidence>
<protein>
    <recommendedName>
        <fullName evidence="1">PPM-type phosphatase domain-containing protein</fullName>
    </recommendedName>
</protein>
<organism evidence="2 3">
    <name type="scientific">Symbiochloris irregularis</name>
    <dbReference type="NCBI Taxonomy" id="706552"/>
    <lineage>
        <taxon>Eukaryota</taxon>
        <taxon>Viridiplantae</taxon>
        <taxon>Chlorophyta</taxon>
        <taxon>core chlorophytes</taxon>
        <taxon>Trebouxiophyceae</taxon>
        <taxon>Trebouxiales</taxon>
        <taxon>Trebouxiaceae</taxon>
        <taxon>Symbiochloris</taxon>
    </lineage>
</organism>